<name>A0A2J0L123_9BACT</name>
<dbReference type="Gene3D" id="3.40.718.10">
    <property type="entry name" value="Isopropylmalate Dehydrogenase"/>
    <property type="match status" value="1"/>
</dbReference>
<evidence type="ECO:0000313" key="4">
    <source>
        <dbReference type="EMBL" id="PIU42370.1"/>
    </source>
</evidence>
<keyword evidence="2" id="KW-0560">Oxidoreductase</keyword>
<dbReference type="GO" id="GO:0051287">
    <property type="term" value="F:NAD binding"/>
    <property type="evidence" value="ECO:0007669"/>
    <property type="project" value="InterPro"/>
</dbReference>
<gene>
    <name evidence="4" type="ORF">COS99_00485</name>
</gene>
<feature type="domain" description="Isopropylmalate dehydrogenase-like" evidence="3">
    <location>
        <begin position="4"/>
        <end position="355"/>
    </location>
</feature>
<reference evidence="4 5" key="1">
    <citation type="submission" date="2017-09" db="EMBL/GenBank/DDBJ databases">
        <title>Depth-based differentiation of microbial function through sediment-hosted aquifers and enrichment of novel symbionts in the deep terrestrial subsurface.</title>
        <authorList>
            <person name="Probst A.J."/>
            <person name="Ladd B."/>
            <person name="Jarett J.K."/>
            <person name="Geller-Mcgrath D.E."/>
            <person name="Sieber C.M."/>
            <person name="Emerson J.B."/>
            <person name="Anantharaman K."/>
            <person name="Thomas B.C."/>
            <person name="Malmstrom R."/>
            <person name="Stieglmeier M."/>
            <person name="Klingl A."/>
            <person name="Woyke T."/>
            <person name="Ryan C.M."/>
            <person name="Banfield J.F."/>
        </authorList>
    </citation>
    <scope>NUCLEOTIDE SEQUENCE [LARGE SCALE GENOMIC DNA]</scope>
    <source>
        <strain evidence="4">CG07_land_8_20_14_0_80_42_15</strain>
    </source>
</reference>
<dbReference type="Proteomes" id="UP000230052">
    <property type="component" value="Unassembled WGS sequence"/>
</dbReference>
<dbReference type="PANTHER" id="PTHR11835">
    <property type="entry name" value="DECARBOXYLATING DEHYDROGENASES-ISOCITRATE, ISOPROPYLMALATE, TARTRATE"/>
    <property type="match status" value="1"/>
</dbReference>
<organism evidence="4 5">
    <name type="scientific">Candidatus Aquitaenariimonas noxiae</name>
    <dbReference type="NCBI Taxonomy" id="1974741"/>
    <lineage>
        <taxon>Bacteria</taxon>
        <taxon>Pseudomonadati</taxon>
        <taxon>Candidatus Omnitrophota</taxon>
        <taxon>Candidatus Aquitaenariimonas</taxon>
    </lineage>
</organism>
<comment type="caution">
    <text evidence="4">The sequence shown here is derived from an EMBL/GenBank/DDBJ whole genome shotgun (WGS) entry which is preliminary data.</text>
</comment>
<dbReference type="SMART" id="SM01329">
    <property type="entry name" value="Iso_dh"/>
    <property type="match status" value="1"/>
</dbReference>
<evidence type="ECO:0000313" key="5">
    <source>
        <dbReference type="Proteomes" id="UP000230052"/>
    </source>
</evidence>
<dbReference type="GO" id="GO:0006102">
    <property type="term" value="P:isocitrate metabolic process"/>
    <property type="evidence" value="ECO:0007669"/>
    <property type="project" value="TreeGrafter"/>
</dbReference>
<evidence type="ECO:0000256" key="1">
    <source>
        <dbReference type="ARBA" id="ARBA00007769"/>
    </source>
</evidence>
<dbReference type="PROSITE" id="PS00470">
    <property type="entry name" value="IDH_IMDH"/>
    <property type="match status" value="1"/>
</dbReference>
<evidence type="ECO:0000256" key="2">
    <source>
        <dbReference type="ARBA" id="ARBA00023002"/>
    </source>
</evidence>
<dbReference type="Pfam" id="PF00180">
    <property type="entry name" value="Iso_dh"/>
    <property type="match status" value="1"/>
</dbReference>
<accession>A0A2J0L123</accession>
<dbReference type="GO" id="GO:0004449">
    <property type="term" value="F:isocitrate dehydrogenase (NAD+) activity"/>
    <property type="evidence" value="ECO:0007669"/>
    <property type="project" value="TreeGrafter"/>
</dbReference>
<dbReference type="InterPro" id="IPR019818">
    <property type="entry name" value="IsoCit/isopropylmalate_DH_CS"/>
</dbReference>
<evidence type="ECO:0000259" key="3">
    <source>
        <dbReference type="SMART" id="SM01329"/>
    </source>
</evidence>
<dbReference type="EMBL" id="PEWV01000008">
    <property type="protein sequence ID" value="PIU42370.1"/>
    <property type="molecule type" value="Genomic_DNA"/>
</dbReference>
<dbReference type="SUPFAM" id="SSF53659">
    <property type="entry name" value="Isocitrate/Isopropylmalate dehydrogenase-like"/>
    <property type="match status" value="1"/>
</dbReference>
<dbReference type="GO" id="GO:0006099">
    <property type="term" value="P:tricarboxylic acid cycle"/>
    <property type="evidence" value="ECO:0007669"/>
    <property type="project" value="TreeGrafter"/>
</dbReference>
<dbReference type="PANTHER" id="PTHR11835:SF34">
    <property type="entry name" value="ISOCITRATE DEHYDROGENASE [NAD] SUBUNIT ALPHA, MITOCHONDRIAL"/>
    <property type="match status" value="1"/>
</dbReference>
<dbReference type="GO" id="GO:0000287">
    <property type="term" value="F:magnesium ion binding"/>
    <property type="evidence" value="ECO:0007669"/>
    <property type="project" value="InterPro"/>
</dbReference>
<proteinExistence type="inferred from homology"/>
<protein>
    <submittedName>
        <fullName evidence="4">Isocitrate dehydrogenase</fullName>
    </submittedName>
</protein>
<dbReference type="FunFam" id="3.40.718.10:FF:000014">
    <property type="entry name" value="Isocitrate dehydrogenase (NAD(+))"/>
    <property type="match status" value="1"/>
</dbReference>
<sequence length="363" mass="39867">MAYKITLIPGDGIGPEVSEATKRCIEATGIEIDWDIEIAGESAIKDYGTPLPEQTLESIRKNKIAIKGPVSTPVGTGFRSVNVEIRKQLDLYACLRPCKSYEGVRSYYKNIDLVVVRENTEDLYAGIEFKKGTKEAEAIIKKIEELSKSKIRKDSGISIKPISVTATERIVKFAFEYAIKNKRRKVTAVHKANIMKHTDGLFLEVSREVAKKYAGKMEFEDRIVDNMCMQLVQKPQDYDVLVLPNLYGDIISDLCAGLAGGLGVAAGANIGDGIALFEATHGSAPKYAGKNKVNPIAMILSGVLMLRYLGEEKRADKLERAVADIIKEGKFVTYDLKAKRDDPTAVGTSEMADAIIKKIAGSR</sequence>
<dbReference type="InterPro" id="IPR024084">
    <property type="entry name" value="IsoPropMal-DH-like_dom"/>
</dbReference>
<dbReference type="AlphaFoldDB" id="A0A2J0L123"/>
<comment type="similarity">
    <text evidence="1">Belongs to the isocitrate and isopropylmalate dehydrogenases family.</text>
</comment>